<dbReference type="InterPro" id="IPR029064">
    <property type="entry name" value="Ribosomal_eL30-like_sf"/>
</dbReference>
<dbReference type="CDD" id="cd00279">
    <property type="entry name" value="YlxR"/>
    <property type="match status" value="1"/>
</dbReference>
<dbReference type="PANTHER" id="PTHR34215:SF1">
    <property type="entry name" value="YLXR DOMAIN-CONTAINING PROTEIN"/>
    <property type="match status" value="1"/>
</dbReference>
<dbReference type="Proteomes" id="UP000634455">
    <property type="component" value="Unassembled WGS sequence"/>
</dbReference>
<comment type="caution">
    <text evidence="2">The sequence shown here is derived from an EMBL/GenBank/DDBJ whole genome shotgun (WGS) entry which is preliminary data.</text>
</comment>
<organism evidence="2 3">
    <name type="scientific">Paramylibacter ulvae</name>
    <dbReference type="NCBI Taxonomy" id="1651968"/>
    <lineage>
        <taxon>Bacteria</taxon>
        <taxon>Pseudomonadati</taxon>
        <taxon>Pseudomonadota</taxon>
        <taxon>Alphaproteobacteria</taxon>
        <taxon>Rhodobacterales</taxon>
        <taxon>Paracoccaceae</taxon>
        <taxon>Paramylibacter</taxon>
    </lineage>
</organism>
<dbReference type="PANTHER" id="PTHR34215">
    <property type="entry name" value="BLL0784 PROTEIN"/>
    <property type="match status" value="1"/>
</dbReference>
<protein>
    <recommendedName>
        <fullName evidence="1">YlxR domain-containing protein</fullName>
    </recommendedName>
</protein>
<gene>
    <name evidence="2" type="ORF">GCM10008927_11460</name>
</gene>
<dbReference type="Gene3D" id="3.30.1230.10">
    <property type="entry name" value="YlxR-like"/>
    <property type="match status" value="1"/>
</dbReference>
<feature type="domain" description="YlxR" evidence="1">
    <location>
        <begin position="15"/>
        <end position="80"/>
    </location>
</feature>
<evidence type="ECO:0000313" key="2">
    <source>
        <dbReference type="EMBL" id="GHA48189.1"/>
    </source>
</evidence>
<dbReference type="Pfam" id="PF04296">
    <property type="entry name" value="YlxR"/>
    <property type="match status" value="1"/>
</dbReference>
<dbReference type="InterPro" id="IPR007393">
    <property type="entry name" value="YlxR_dom"/>
</dbReference>
<proteinExistence type="predicted"/>
<evidence type="ECO:0000259" key="1">
    <source>
        <dbReference type="Pfam" id="PF04296"/>
    </source>
</evidence>
<sequence length="203" mass="21843">MGRGARTHKTPEQTRRCISTAADLPKSEMIRFVLSPDGVVTPDLAERLPGRGIWVSAKRDALQKAVDKKLFSRGAKAQATVPENLLSLVDQLLAKRIADLISLARRSGDAMMGFETVKGALVSGKARVLIQAFDGSDGQKQKLRPPEGRYTYISCLTSPELGLAFGRDYAIHAALTGRGLSKRVVADAIRLAGIRASDKSGES</sequence>
<accession>A0ABQ3CX47</accession>
<dbReference type="InterPro" id="IPR035931">
    <property type="entry name" value="YlxR-like_sf"/>
</dbReference>
<dbReference type="InterPro" id="IPR037465">
    <property type="entry name" value="YlxR"/>
</dbReference>
<keyword evidence="3" id="KW-1185">Reference proteome</keyword>
<reference evidence="3" key="1">
    <citation type="journal article" date="2019" name="Int. J. Syst. Evol. Microbiol.">
        <title>The Global Catalogue of Microorganisms (GCM) 10K type strain sequencing project: providing services to taxonomists for standard genome sequencing and annotation.</title>
        <authorList>
            <consortium name="The Broad Institute Genomics Platform"/>
            <consortium name="The Broad Institute Genome Sequencing Center for Infectious Disease"/>
            <person name="Wu L."/>
            <person name="Ma J."/>
        </authorList>
    </citation>
    <scope>NUCLEOTIDE SEQUENCE [LARGE SCALE GENOMIC DNA]</scope>
    <source>
        <strain evidence="3">KCTC 32465</strain>
    </source>
</reference>
<dbReference type="EMBL" id="BMZF01000002">
    <property type="protein sequence ID" value="GHA48189.1"/>
    <property type="molecule type" value="Genomic_DNA"/>
</dbReference>
<evidence type="ECO:0000313" key="3">
    <source>
        <dbReference type="Proteomes" id="UP000634455"/>
    </source>
</evidence>
<dbReference type="NCBIfam" id="NF006622">
    <property type="entry name" value="PRK09190.1"/>
    <property type="match status" value="1"/>
</dbReference>
<dbReference type="SUPFAM" id="SSF64376">
    <property type="entry name" value="YlxR-like"/>
    <property type="match status" value="1"/>
</dbReference>
<dbReference type="Gene3D" id="3.30.1330.30">
    <property type="match status" value="1"/>
</dbReference>
<dbReference type="RefSeq" id="WP_189639636.1">
    <property type="nucleotide sequence ID" value="NZ_BMZF01000002.1"/>
</dbReference>
<name>A0ABQ3CX47_9RHOB</name>
<dbReference type="SUPFAM" id="SSF55315">
    <property type="entry name" value="L30e-like"/>
    <property type="match status" value="1"/>
</dbReference>